<evidence type="ECO:0000313" key="1">
    <source>
        <dbReference type="EMBL" id="MBI3539470.1"/>
    </source>
</evidence>
<feature type="non-terminal residue" evidence="1">
    <location>
        <position position="1"/>
    </location>
</feature>
<dbReference type="InterPro" id="IPR021457">
    <property type="entry name" value="DUF3108"/>
</dbReference>
<protein>
    <submittedName>
        <fullName evidence="1">DUF3108 domain-containing protein</fullName>
    </submittedName>
</protein>
<accession>A0A9D6L9I8</accession>
<proteinExistence type="predicted"/>
<dbReference type="EMBL" id="JACQAY010000130">
    <property type="protein sequence ID" value="MBI3539470.1"/>
    <property type="molecule type" value="Genomic_DNA"/>
</dbReference>
<dbReference type="Proteomes" id="UP000807850">
    <property type="component" value="Unassembled WGS sequence"/>
</dbReference>
<name>A0A9D6L9I8_UNCEI</name>
<comment type="caution">
    <text evidence="1">The sequence shown here is derived from an EMBL/GenBank/DDBJ whole genome shotgun (WGS) entry which is preliminary data.</text>
</comment>
<organism evidence="1 2">
    <name type="scientific">Eiseniibacteriota bacterium</name>
    <dbReference type="NCBI Taxonomy" id="2212470"/>
    <lineage>
        <taxon>Bacteria</taxon>
        <taxon>Candidatus Eiseniibacteriota</taxon>
    </lineage>
</organism>
<sequence>PLPLGGSMVFDYHASRKSQPLEVKVLGRQRVETPAGTFDCVVIEPILKAGGIFKNSGRLVIWLTDDDRRIPVMMKSKVTIGSISCVLTQIRRG</sequence>
<evidence type="ECO:0000313" key="2">
    <source>
        <dbReference type="Proteomes" id="UP000807850"/>
    </source>
</evidence>
<dbReference type="Pfam" id="PF11306">
    <property type="entry name" value="DUF3108"/>
    <property type="match status" value="1"/>
</dbReference>
<gene>
    <name evidence="1" type="ORF">HY076_04275</name>
</gene>
<dbReference type="AlphaFoldDB" id="A0A9D6L9I8"/>
<reference evidence="1" key="1">
    <citation type="submission" date="2020-07" db="EMBL/GenBank/DDBJ databases">
        <title>Huge and variable diversity of episymbiotic CPR bacteria and DPANN archaea in groundwater ecosystems.</title>
        <authorList>
            <person name="He C.Y."/>
            <person name="Keren R."/>
            <person name="Whittaker M."/>
            <person name="Farag I.F."/>
            <person name="Doudna J."/>
            <person name="Cate J.H.D."/>
            <person name="Banfield J.F."/>
        </authorList>
    </citation>
    <scope>NUCLEOTIDE SEQUENCE</scope>
    <source>
        <strain evidence="1">NC_groundwater_928_Pr1_S-0.2um_72_17</strain>
    </source>
</reference>
<dbReference type="Gene3D" id="2.40.360.20">
    <property type="match status" value="1"/>
</dbReference>